<evidence type="ECO:0000256" key="1">
    <source>
        <dbReference type="SAM" id="SignalP"/>
    </source>
</evidence>
<protein>
    <recommendedName>
        <fullName evidence="2">BclA C-terminal domain-containing protein</fullName>
    </recommendedName>
</protein>
<dbReference type="Proteomes" id="UP000198901">
    <property type="component" value="Unassembled WGS sequence"/>
</dbReference>
<dbReference type="InterPro" id="IPR008983">
    <property type="entry name" value="Tumour_necrosis_fac-like_dom"/>
</dbReference>
<reference evidence="3 4" key="1">
    <citation type="submission" date="2016-10" db="EMBL/GenBank/DDBJ databases">
        <authorList>
            <person name="de Groot N.N."/>
        </authorList>
    </citation>
    <scope>NUCLEOTIDE SEQUENCE [LARGE SCALE GENOMIC DNA]</scope>
    <source>
        <strain evidence="3 4">DSM 21668</strain>
    </source>
</reference>
<dbReference type="Gene3D" id="2.60.120.40">
    <property type="match status" value="1"/>
</dbReference>
<feature type="signal peptide" evidence="1">
    <location>
        <begin position="1"/>
        <end position="20"/>
    </location>
</feature>
<name>A0A1G9RUD0_9BACT</name>
<accession>A0A1G9RUD0</accession>
<dbReference type="InterPro" id="IPR041415">
    <property type="entry name" value="BclA_C"/>
</dbReference>
<dbReference type="STRING" id="563176.SAMN04488090_3045"/>
<organism evidence="3 4">
    <name type="scientific">Siphonobacter aquaeclarae</name>
    <dbReference type="NCBI Taxonomy" id="563176"/>
    <lineage>
        <taxon>Bacteria</taxon>
        <taxon>Pseudomonadati</taxon>
        <taxon>Bacteroidota</taxon>
        <taxon>Cytophagia</taxon>
        <taxon>Cytophagales</taxon>
        <taxon>Cytophagaceae</taxon>
        <taxon>Siphonobacter</taxon>
    </lineage>
</organism>
<gene>
    <name evidence="3" type="ORF">SAMN04488090_3045</name>
</gene>
<proteinExistence type="predicted"/>
<dbReference type="AlphaFoldDB" id="A0A1G9RUD0"/>
<evidence type="ECO:0000313" key="3">
    <source>
        <dbReference type="EMBL" id="SDM26782.1"/>
    </source>
</evidence>
<evidence type="ECO:0000259" key="2">
    <source>
        <dbReference type="Pfam" id="PF18573"/>
    </source>
</evidence>
<dbReference type="RefSeq" id="WP_093203894.1">
    <property type="nucleotide sequence ID" value="NZ_FNGS01000005.1"/>
</dbReference>
<keyword evidence="1" id="KW-0732">Signal</keyword>
<dbReference type="Pfam" id="PF18573">
    <property type="entry name" value="BclA_C"/>
    <property type="match status" value="1"/>
</dbReference>
<dbReference type="OrthoDB" id="9765957at2"/>
<evidence type="ECO:0000313" key="4">
    <source>
        <dbReference type="Proteomes" id="UP000198901"/>
    </source>
</evidence>
<sequence>MKRLYCSLILAATVSGTAFAQTGVGTTTPHASAQLEVASPNKGVLLPRVSAEDLPAGPAESLLLYQKDAEKGFYYYTGTKWVRLATADDIPVVPTPGSNAGYAGNSTGANIVVVLGGTAIPFPSDQNLGSGITVNGSNTVFTVATAGRYRITYRAATTIGLLMSSRVVINGTQANQSVNSPLLSTSQFIGDFITNLSAGSTISVEFYGLLGVATLAGSSSLVIQKVD</sequence>
<feature type="chain" id="PRO_5011673006" description="BclA C-terminal domain-containing protein" evidence="1">
    <location>
        <begin position="21"/>
        <end position="227"/>
    </location>
</feature>
<dbReference type="EMBL" id="FNGS01000005">
    <property type="protein sequence ID" value="SDM26782.1"/>
    <property type="molecule type" value="Genomic_DNA"/>
</dbReference>
<feature type="domain" description="BclA C-terminal" evidence="2">
    <location>
        <begin position="102"/>
        <end position="225"/>
    </location>
</feature>
<keyword evidence="4" id="KW-1185">Reference proteome</keyword>